<dbReference type="InterPro" id="IPR000859">
    <property type="entry name" value="CUB_dom"/>
</dbReference>
<keyword evidence="5" id="KW-1185">Reference proteome</keyword>
<evidence type="ECO:0000313" key="5">
    <source>
        <dbReference type="Proteomes" id="UP000242450"/>
    </source>
</evidence>
<dbReference type="Pfam" id="PF00431">
    <property type="entry name" value="CUB"/>
    <property type="match status" value="1"/>
</dbReference>
<keyword evidence="1" id="KW-1015">Disulfide bond</keyword>
<dbReference type="CDD" id="cd00041">
    <property type="entry name" value="CUB"/>
    <property type="match status" value="1"/>
</dbReference>
<feature type="domain" description="CUB" evidence="3">
    <location>
        <begin position="1"/>
        <end position="51"/>
    </location>
</feature>
<dbReference type="PANTHER" id="PTHR47537">
    <property type="entry name" value="CUBILIN"/>
    <property type="match status" value="1"/>
</dbReference>
<dbReference type="Proteomes" id="UP000242450">
    <property type="component" value="Chromosome 23"/>
</dbReference>
<organism evidence="4 5">
    <name type="scientific">Cervus elaphus hippelaphus</name>
    <name type="common">European red deer</name>
    <dbReference type="NCBI Taxonomy" id="46360"/>
    <lineage>
        <taxon>Eukaryota</taxon>
        <taxon>Metazoa</taxon>
        <taxon>Chordata</taxon>
        <taxon>Craniata</taxon>
        <taxon>Vertebrata</taxon>
        <taxon>Euteleostomi</taxon>
        <taxon>Mammalia</taxon>
        <taxon>Eutheria</taxon>
        <taxon>Laurasiatheria</taxon>
        <taxon>Artiodactyla</taxon>
        <taxon>Ruminantia</taxon>
        <taxon>Pecora</taxon>
        <taxon>Cervidae</taxon>
        <taxon>Cervinae</taxon>
        <taxon>Cervus</taxon>
    </lineage>
</organism>
<evidence type="ECO:0000256" key="1">
    <source>
        <dbReference type="ARBA" id="ARBA00023157"/>
    </source>
</evidence>
<dbReference type="PANTHER" id="PTHR47537:SF2">
    <property type="entry name" value="CUBILIN"/>
    <property type="match status" value="1"/>
</dbReference>
<accession>A0A212CAZ6</accession>
<gene>
    <name evidence="4" type="ORF">Celaphus_00007526</name>
</gene>
<name>A0A212CAZ6_CEREH</name>
<dbReference type="EMBL" id="MKHE01000023">
    <property type="protein sequence ID" value="OWK03014.1"/>
    <property type="molecule type" value="Genomic_DNA"/>
</dbReference>
<evidence type="ECO:0000256" key="2">
    <source>
        <dbReference type="PROSITE-ProRule" id="PRU00059"/>
    </source>
</evidence>
<dbReference type="PROSITE" id="PS01180">
    <property type="entry name" value="CUB"/>
    <property type="match status" value="2"/>
</dbReference>
<evidence type="ECO:0000259" key="3">
    <source>
        <dbReference type="PROSITE" id="PS01180"/>
    </source>
</evidence>
<evidence type="ECO:0000313" key="4">
    <source>
        <dbReference type="EMBL" id="OWK03014.1"/>
    </source>
</evidence>
<comment type="caution">
    <text evidence="4">The sequence shown here is derived from an EMBL/GenBank/DDBJ whole genome shotgun (WGS) entry which is preliminary data.</text>
</comment>
<feature type="non-terminal residue" evidence="4">
    <location>
        <position position="110"/>
    </location>
</feature>
<proteinExistence type="predicted"/>
<dbReference type="InterPro" id="IPR053207">
    <property type="entry name" value="Non-NMDA_GluR_Accessory"/>
</dbReference>
<dbReference type="OrthoDB" id="9357381at2759"/>
<dbReference type="AlphaFoldDB" id="A0A212CAZ6"/>
<feature type="domain" description="CUB" evidence="3">
    <location>
        <begin position="55"/>
        <end position="110"/>
    </location>
</feature>
<dbReference type="InterPro" id="IPR035914">
    <property type="entry name" value="Sperma_CUB_dom_sf"/>
</dbReference>
<comment type="caution">
    <text evidence="2">Lacks conserved residue(s) required for the propagation of feature annotation.</text>
</comment>
<reference evidence="4 5" key="1">
    <citation type="journal article" date="2018" name="Mol. Genet. Genomics">
        <title>The red deer Cervus elaphus genome CerEla1.0: sequencing, annotating, genes, and chromosomes.</title>
        <authorList>
            <person name="Bana N.A."/>
            <person name="Nyiri A."/>
            <person name="Nagy J."/>
            <person name="Frank K."/>
            <person name="Nagy T."/>
            <person name="Steger V."/>
            <person name="Schiller M."/>
            <person name="Lakatos P."/>
            <person name="Sugar L."/>
            <person name="Horn P."/>
            <person name="Barta E."/>
            <person name="Orosz L."/>
        </authorList>
    </citation>
    <scope>NUCLEOTIDE SEQUENCE [LARGE SCALE GENOMIC DNA]</scope>
    <source>
        <strain evidence="4">Hungarian</strain>
    </source>
</reference>
<dbReference type="GO" id="GO:0005886">
    <property type="term" value="C:plasma membrane"/>
    <property type="evidence" value="ECO:0007669"/>
    <property type="project" value="TreeGrafter"/>
</dbReference>
<dbReference type="Gene3D" id="2.60.120.290">
    <property type="entry name" value="Spermadhesin, CUB domain"/>
    <property type="match status" value="2"/>
</dbReference>
<protein>
    <submittedName>
        <fullName evidence="4">CUBN</fullName>
    </submittedName>
</protein>
<sequence>MQGEEGIAQLCVQRSSENPMQVSSTGNELAIRFKTDGSINGRGFNVSWRAVPGGCGGIFQAPSGEIHSPNYPSPYRSNTDCTWVIQVEKHHRVLLNFTDFDLEPQDSCIL</sequence>
<dbReference type="SUPFAM" id="SSF49854">
    <property type="entry name" value="Spermadhesin, CUB domain"/>
    <property type="match status" value="2"/>
</dbReference>